<feature type="non-terminal residue" evidence="2">
    <location>
        <position position="172"/>
    </location>
</feature>
<organism evidence="2">
    <name type="scientific">human gut metagenome</name>
    <dbReference type="NCBI Taxonomy" id="408170"/>
    <lineage>
        <taxon>unclassified sequences</taxon>
        <taxon>metagenomes</taxon>
        <taxon>organismal metagenomes</taxon>
    </lineage>
</organism>
<sequence>RVVVPFGRSNRKRSGLVLKIEAAEGDDINLKSILSAPEGEPALNSEMLELVEWLKENTFCTYYDAVKTMLPSGMNINIRERYSLTGKEEDNGLEDREILALSRLSGSENFDKTVFNLKSEGFSSEIDTLTLKGYLKCSVSGRHNIGISSVKMLRLTEDYLASPEKFSLTAKQ</sequence>
<accession>K1T4S9</accession>
<dbReference type="InterPro" id="IPR042115">
    <property type="entry name" value="PriA_3primeBD_sf"/>
</dbReference>
<reference evidence="2" key="1">
    <citation type="journal article" date="2013" name="Environ. Microbiol.">
        <title>Microbiota from the distal guts of lean and obese adolescents exhibit partial functional redundancy besides clear differences in community structure.</title>
        <authorList>
            <person name="Ferrer M."/>
            <person name="Ruiz A."/>
            <person name="Lanza F."/>
            <person name="Haange S.B."/>
            <person name="Oberbach A."/>
            <person name="Till H."/>
            <person name="Bargiela R."/>
            <person name="Campoy C."/>
            <person name="Segura M.T."/>
            <person name="Richter M."/>
            <person name="von Bergen M."/>
            <person name="Seifert J."/>
            <person name="Suarez A."/>
        </authorList>
    </citation>
    <scope>NUCLEOTIDE SEQUENCE</scope>
</reference>
<dbReference type="GO" id="GO:0003677">
    <property type="term" value="F:DNA binding"/>
    <property type="evidence" value="ECO:0007669"/>
    <property type="project" value="InterPro"/>
</dbReference>
<dbReference type="AlphaFoldDB" id="K1T4S9"/>
<feature type="domain" description="Primosomal protein N' 3' DNA-binding" evidence="1">
    <location>
        <begin position="1"/>
        <end position="71"/>
    </location>
</feature>
<gene>
    <name evidence="2" type="ORF">OBE_08570</name>
</gene>
<dbReference type="Pfam" id="PF17764">
    <property type="entry name" value="PriA_3primeBD"/>
    <property type="match status" value="1"/>
</dbReference>
<proteinExistence type="predicted"/>
<feature type="non-terminal residue" evidence="2">
    <location>
        <position position="1"/>
    </location>
</feature>
<protein>
    <submittedName>
        <fullName evidence="2">Primosomal proteiN n</fullName>
    </submittedName>
</protein>
<comment type="caution">
    <text evidence="2">The sequence shown here is derived from an EMBL/GenBank/DDBJ whole genome shotgun (WGS) entry which is preliminary data.</text>
</comment>
<dbReference type="EMBL" id="AJWZ01005912">
    <property type="protein sequence ID" value="EKC61260.1"/>
    <property type="molecule type" value="Genomic_DNA"/>
</dbReference>
<dbReference type="Gene3D" id="3.40.1440.60">
    <property type="entry name" value="PriA, 3(prime) DNA-binding domain"/>
    <property type="match status" value="1"/>
</dbReference>
<dbReference type="InterPro" id="IPR041222">
    <property type="entry name" value="PriA_3primeBD"/>
</dbReference>
<evidence type="ECO:0000313" key="2">
    <source>
        <dbReference type="EMBL" id="EKC61260.1"/>
    </source>
</evidence>
<evidence type="ECO:0000259" key="1">
    <source>
        <dbReference type="Pfam" id="PF17764"/>
    </source>
</evidence>
<name>K1T4S9_9ZZZZ</name>